<accession>Q6A4C3</accession>
<dbReference type="SUPFAM" id="SSF51445">
    <property type="entry name" value="(Trans)glycosidases"/>
    <property type="match status" value="1"/>
</dbReference>
<protein>
    <submittedName>
        <fullName evidence="3">Chitinase</fullName>
        <ecNumber evidence="3">3.2.1.14</ecNumber>
    </submittedName>
</protein>
<dbReference type="Pfam" id="PF02839">
    <property type="entry name" value="CBM_5_12"/>
    <property type="match status" value="2"/>
</dbReference>
<dbReference type="PANTHER" id="PTHR42976:SF1">
    <property type="entry name" value="GH18 DOMAIN-CONTAINING PROTEIN-RELATED"/>
    <property type="match status" value="1"/>
</dbReference>
<dbReference type="GO" id="GO:0008843">
    <property type="term" value="F:endochitinase activity"/>
    <property type="evidence" value="ECO:0007669"/>
    <property type="project" value="UniProtKB-EC"/>
</dbReference>
<keyword evidence="1 3" id="KW-0378">Hydrolase</keyword>
<dbReference type="InterPro" id="IPR003610">
    <property type="entry name" value="CBM5/12"/>
</dbReference>
<dbReference type="InterPro" id="IPR017853">
    <property type="entry name" value="GH"/>
</dbReference>
<dbReference type="PANTHER" id="PTHR42976">
    <property type="entry name" value="BIFUNCTIONAL CHITINASE/LYSOZYME-RELATED"/>
    <property type="match status" value="1"/>
</dbReference>
<reference evidence="3" key="1">
    <citation type="thesis" date="1997" institute="Department of Biology" country="University of Crete, Heraklion, Greece">
        <title>Study of the enzymatic activity of chitin deacetylase.</title>
        <authorList>
            <person name="Tsigos I."/>
        </authorList>
    </citation>
    <scope>NUCLEOTIDE SEQUENCE</scope>
    <source>
        <strain evidence="3">TAD20</strain>
    </source>
</reference>
<dbReference type="GO" id="GO:0005975">
    <property type="term" value="P:carbohydrate metabolic process"/>
    <property type="evidence" value="ECO:0007669"/>
    <property type="project" value="InterPro"/>
</dbReference>
<dbReference type="GO" id="GO:0005576">
    <property type="term" value="C:extracellular region"/>
    <property type="evidence" value="ECO:0007669"/>
    <property type="project" value="InterPro"/>
</dbReference>
<dbReference type="GO" id="GO:0030246">
    <property type="term" value="F:carbohydrate binding"/>
    <property type="evidence" value="ECO:0007669"/>
    <property type="project" value="InterPro"/>
</dbReference>
<dbReference type="Gene3D" id="2.10.10.20">
    <property type="entry name" value="Carbohydrate-binding module superfamily 5/12"/>
    <property type="match status" value="2"/>
</dbReference>
<proteinExistence type="predicted"/>
<dbReference type="AlphaFoldDB" id="Q6A4C3"/>
<dbReference type="SMART" id="SM00495">
    <property type="entry name" value="ChtBD3"/>
    <property type="match status" value="2"/>
</dbReference>
<evidence type="ECO:0000256" key="1">
    <source>
        <dbReference type="ARBA" id="ARBA00022801"/>
    </source>
</evidence>
<dbReference type="SUPFAM" id="SSF51055">
    <property type="entry name" value="Carbohydrate binding domain"/>
    <property type="match status" value="2"/>
</dbReference>
<reference evidence="3" key="2">
    <citation type="submission" date="2002-07" db="EMBL/GenBank/DDBJ databases">
        <title>Cloning, expression and partial characterization of a chitinase from the Antarctic strain Arthrobacter str.TAD20.</title>
        <authorList>
            <person name="Mavromatis K."/>
            <person name="Tsigos I."/>
            <person name="Martinou A."/>
            <person name="Rina M."/>
            <person name="Bouriotis V."/>
        </authorList>
    </citation>
    <scope>NUCLEOTIDE SEQUENCE</scope>
    <source>
        <strain evidence="3">TAD20</strain>
    </source>
</reference>
<dbReference type="CAZy" id="CBM5">
    <property type="family name" value="Carbohydrate-Binding Module Family 5"/>
</dbReference>
<evidence type="ECO:0000313" key="3">
    <source>
        <dbReference type="EMBL" id="CAD43215.1"/>
    </source>
</evidence>
<keyword evidence="3" id="KW-0326">Glycosidase</keyword>
<organism evidence="3">
    <name type="scientific">Arthrobacter sp. TAD20</name>
    <dbReference type="NCBI Taxonomy" id="203265"/>
    <lineage>
        <taxon>Bacteria</taxon>
        <taxon>Bacillati</taxon>
        <taxon>Actinomycetota</taxon>
        <taxon>Actinomycetes</taxon>
        <taxon>Micrococcales</taxon>
        <taxon>Micrococcaceae</taxon>
        <taxon>Arthrobacter</taxon>
    </lineage>
</organism>
<feature type="domain" description="Chitin-binding type-3" evidence="2">
    <location>
        <begin position="341"/>
        <end position="389"/>
    </location>
</feature>
<evidence type="ECO:0000259" key="2">
    <source>
        <dbReference type="SMART" id="SM00495"/>
    </source>
</evidence>
<feature type="domain" description="Chitin-binding type-3" evidence="2">
    <location>
        <begin position="409"/>
        <end position="457"/>
    </location>
</feature>
<dbReference type="CDD" id="cd12215">
    <property type="entry name" value="ChiC_BD"/>
    <property type="match status" value="2"/>
</dbReference>
<dbReference type="EC" id="3.2.1.14" evidence="3"/>
<gene>
    <name evidence="3" type="primary">chiC</name>
</gene>
<dbReference type="CAZy" id="GH18">
    <property type="family name" value="Glycoside Hydrolase Family 18"/>
</dbReference>
<sequence>MFSRYVDVTATPSYSFEKPVSESADSVVLSFIVSSKDKACEPSWGTFYSMDAAGQESDVDRRIARLLQQGGSVSVSFGGQANDELAVRCTDVAELQAAYASVVERYDLSAIDLDLEGPGLSDTAALKRRATAIAALQSQRLAAKHPLSVWLTLPVAPTGLTAEGTSAVAAMLDAKVDLAGVNIMTMDYGGSRRRKHYVRSFYGGCTATHAQLGALYKADGQDFGADWLWRKIGLTPIIGQNSVAGEIFTLQDAVVSMISLWERRWPRLHVVLEPGCHLCPNYPDLTRVSDGCSGIDQKGKLFSTVLGEGLSVLPTQSATSAPAQPTVQSTFPTDNPATSPYPIWSDLAVYVEGDRIVLNGNVYMAKWWTQGDVPDNPVATDGLTPWQLIGPVLPGDKPAPQVTAPAGTYPLWSAAKVYDQGDRVMFDGRIFEAKWWNREESPVASLQGSPSAAWKLFSNAQVAQILATPDGK</sequence>
<name>Q6A4C3_9MICC</name>
<dbReference type="InterPro" id="IPR036573">
    <property type="entry name" value="CBM_sf_5/12"/>
</dbReference>
<dbReference type="Gene3D" id="3.20.20.80">
    <property type="entry name" value="Glycosidases"/>
    <property type="match status" value="1"/>
</dbReference>
<dbReference type="InterPro" id="IPR052750">
    <property type="entry name" value="GH18_Chitinase"/>
</dbReference>
<dbReference type="EMBL" id="AJ504427">
    <property type="protein sequence ID" value="CAD43215.1"/>
    <property type="molecule type" value="Genomic_DNA"/>
</dbReference>